<protein>
    <submittedName>
        <fullName evidence="7">4-hydroxybenzoate polyprenyltransferase</fullName>
    </submittedName>
</protein>
<evidence type="ECO:0000256" key="4">
    <source>
        <dbReference type="ARBA" id="ARBA00022989"/>
    </source>
</evidence>
<evidence type="ECO:0000256" key="1">
    <source>
        <dbReference type="ARBA" id="ARBA00004141"/>
    </source>
</evidence>
<evidence type="ECO:0000256" key="3">
    <source>
        <dbReference type="ARBA" id="ARBA00022692"/>
    </source>
</evidence>
<evidence type="ECO:0000313" key="8">
    <source>
        <dbReference type="Proteomes" id="UP000183812"/>
    </source>
</evidence>
<keyword evidence="2" id="KW-1003">Cell membrane</keyword>
<reference evidence="7 8" key="1">
    <citation type="submission" date="2016-10" db="EMBL/GenBank/DDBJ databases">
        <authorList>
            <person name="de Groot N.N."/>
        </authorList>
    </citation>
    <scope>NUCLEOTIDE SEQUENCE [LARGE SCALE GENOMIC DNA]</scope>
    <source>
        <strain evidence="8">DSM 938 / 37b4</strain>
    </source>
</reference>
<dbReference type="SUPFAM" id="SSF56784">
    <property type="entry name" value="HAD-like"/>
    <property type="match status" value="1"/>
</dbReference>
<dbReference type="InterPro" id="IPR036412">
    <property type="entry name" value="HAD-like_sf"/>
</dbReference>
<feature type="transmembrane region" description="Helical" evidence="6">
    <location>
        <begin position="286"/>
        <end position="304"/>
    </location>
</feature>
<evidence type="ECO:0000256" key="5">
    <source>
        <dbReference type="ARBA" id="ARBA00023136"/>
    </source>
</evidence>
<dbReference type="InterPro" id="IPR023214">
    <property type="entry name" value="HAD_sf"/>
</dbReference>
<keyword evidence="3 6" id="KW-0812">Transmembrane</keyword>
<dbReference type="Proteomes" id="UP000183812">
    <property type="component" value="Unassembled WGS sequence"/>
</dbReference>
<proteinExistence type="predicted"/>
<organism evidence="7 8">
    <name type="scientific">Rhodobacter capsulatus</name>
    <name type="common">Rhodopseudomonas capsulata</name>
    <dbReference type="NCBI Taxonomy" id="1061"/>
    <lineage>
        <taxon>Bacteria</taxon>
        <taxon>Pseudomonadati</taxon>
        <taxon>Pseudomonadota</taxon>
        <taxon>Alphaproteobacteria</taxon>
        <taxon>Rhodobacterales</taxon>
        <taxon>Rhodobacter group</taxon>
        <taxon>Rhodobacter</taxon>
    </lineage>
</organism>
<sequence length="479" mass="51520">MSNDKPLVLDVDGTFLSTDLLHESFWAGLGRAPLRTLRITATRFRDRARLKAELAALGPLRTDLMPVAPAVAEVVIGALNEGREVCLASASDQRLVAQLAADHGLSERIFASDGRLNLKGAAKAGALVRAFGPRGFVYAGNEACDMAVWEQAETAVVVGRLPEAAALPARGIGVVTLPGGWSAAALFKALRPHQWVKNLLLLLPMIAAHRFDAATLLPILLGMVAFSLAASAIYIVNDLLDLEADRLHPSKCRRPFACGAVPIKVGMIACAGLALTALGLAAALNAGFLGILVLYIAMSLAYSLKLKRMRWIDITTLAALYTLRVIAGAAAGAVDVSIYMLIFLFPIFLSLGCVKRLTELTLATNDDRLPGRGYGRPDRGDLLNVAAIGVVGALVVFFLYSISDQARRLYPDTWLLWLAMLPMGGWLVRMVALGWFGKQDHDPIVFALRDKFGLGILMMTLSLMFWAAGLWAQWFGMGG</sequence>
<evidence type="ECO:0000256" key="2">
    <source>
        <dbReference type="ARBA" id="ARBA00022475"/>
    </source>
</evidence>
<feature type="transmembrane region" description="Helical" evidence="6">
    <location>
        <begin position="336"/>
        <end position="354"/>
    </location>
</feature>
<feature type="transmembrane region" description="Helical" evidence="6">
    <location>
        <begin position="382"/>
        <end position="402"/>
    </location>
</feature>
<feature type="transmembrane region" description="Helical" evidence="6">
    <location>
        <begin position="414"/>
        <end position="432"/>
    </location>
</feature>
<dbReference type="InterPro" id="IPR000537">
    <property type="entry name" value="UbiA_prenyltransferase"/>
</dbReference>
<dbReference type="GO" id="GO:0016765">
    <property type="term" value="F:transferase activity, transferring alkyl or aryl (other than methyl) groups"/>
    <property type="evidence" value="ECO:0007669"/>
    <property type="project" value="InterPro"/>
</dbReference>
<dbReference type="Gene3D" id="1.10.357.140">
    <property type="entry name" value="UbiA prenyltransferase"/>
    <property type="match status" value="1"/>
</dbReference>
<dbReference type="GO" id="GO:0016020">
    <property type="term" value="C:membrane"/>
    <property type="evidence" value="ECO:0007669"/>
    <property type="project" value="UniProtKB-SubCell"/>
</dbReference>
<dbReference type="OrthoDB" id="9803632at2"/>
<dbReference type="Pfam" id="PF01040">
    <property type="entry name" value="UbiA"/>
    <property type="match status" value="1"/>
</dbReference>
<feature type="transmembrane region" description="Helical" evidence="6">
    <location>
        <begin position="256"/>
        <end position="280"/>
    </location>
</feature>
<dbReference type="NCBIfam" id="NF006088">
    <property type="entry name" value="PRK08238.1"/>
    <property type="match status" value="1"/>
</dbReference>
<feature type="transmembrane region" description="Helical" evidence="6">
    <location>
        <begin position="217"/>
        <end position="236"/>
    </location>
</feature>
<dbReference type="RefSeq" id="WP_074553004.1">
    <property type="nucleotide sequence ID" value="NZ_FNAY01000003.1"/>
</dbReference>
<dbReference type="Gene3D" id="3.40.50.1000">
    <property type="entry name" value="HAD superfamily/HAD-like"/>
    <property type="match status" value="1"/>
</dbReference>
<feature type="transmembrane region" description="Helical" evidence="6">
    <location>
        <begin position="452"/>
        <end position="474"/>
    </location>
</feature>
<gene>
    <name evidence="7" type="ORF">SAMN04244550_00940</name>
</gene>
<name>A0A1G7FCL1_RHOCA</name>
<keyword evidence="5 6" id="KW-0472">Membrane</keyword>
<dbReference type="CDD" id="cd13963">
    <property type="entry name" value="PT_UbiA_2"/>
    <property type="match status" value="1"/>
</dbReference>
<dbReference type="AlphaFoldDB" id="A0A1G7FCL1"/>
<evidence type="ECO:0000313" key="7">
    <source>
        <dbReference type="EMBL" id="SDE73669.1"/>
    </source>
</evidence>
<keyword evidence="7" id="KW-0808">Transferase</keyword>
<dbReference type="EMBL" id="FNAY01000003">
    <property type="protein sequence ID" value="SDE73669.1"/>
    <property type="molecule type" value="Genomic_DNA"/>
</dbReference>
<accession>A0A1G7FCL1</accession>
<dbReference type="InterPro" id="IPR044878">
    <property type="entry name" value="UbiA_sf"/>
</dbReference>
<comment type="subcellular location">
    <subcellularLocation>
        <location evidence="1">Membrane</location>
        <topology evidence="1">Multi-pass membrane protein</topology>
    </subcellularLocation>
</comment>
<evidence type="ECO:0000256" key="6">
    <source>
        <dbReference type="SAM" id="Phobius"/>
    </source>
</evidence>
<keyword evidence="4 6" id="KW-1133">Transmembrane helix</keyword>